<dbReference type="AlphaFoldDB" id="A0A2I2MFE8"/>
<name>A0A2I2MFE8_9BACT</name>
<proteinExistence type="predicted"/>
<evidence type="ECO:0000313" key="1">
    <source>
        <dbReference type="EMBL" id="SOU92429.1"/>
    </source>
</evidence>
<gene>
    <name evidence="1" type="ORF">LFTS_01056</name>
</gene>
<organism evidence="1">
    <name type="scientific">Leptospirillum ferriphilum</name>
    <dbReference type="NCBI Taxonomy" id="178606"/>
    <lineage>
        <taxon>Bacteria</taxon>
        <taxon>Pseudomonadati</taxon>
        <taxon>Nitrospirota</taxon>
        <taxon>Nitrospiria</taxon>
        <taxon>Nitrospirales</taxon>
        <taxon>Nitrospiraceae</taxon>
        <taxon>Leptospirillum</taxon>
    </lineage>
</organism>
<accession>A0A2I2MFE8</accession>
<dbReference type="EMBL" id="LT966316">
    <property type="protein sequence ID" value="SOU92429.1"/>
    <property type="molecule type" value="Genomic_DNA"/>
</dbReference>
<reference evidence="1" key="1">
    <citation type="submission" date="2017-12" db="EMBL/GenBank/DDBJ databases">
        <authorList>
            <consortium name="SysMetEx"/>
        </authorList>
    </citation>
    <scope>NUCLEOTIDE SEQUENCE</scope>
    <source>
        <strain evidence="1">Pb_238</strain>
    </source>
</reference>
<sequence length="158" mass="18143">MCQPSGRDSKIFCIVFDSNKTETFLQRGFSRRTTSHEWVENKATFRGDEPTQPPHKICWFDRRVCIARCRSILNLAQSRSVGELRTRISESFISVLSGCLRAIKEPGGRAFVPIRLKHFACPILTIADTFGLRIFFCKRPTLFCFRKTGQYSFAPVVE</sequence>
<protein>
    <submittedName>
        <fullName evidence="1">Uncharacterized protein</fullName>
    </submittedName>
</protein>